<evidence type="ECO:0000313" key="4">
    <source>
        <dbReference type="EMBL" id="SEL46240.1"/>
    </source>
</evidence>
<dbReference type="AlphaFoldDB" id="A0A1H7QDR9"/>
<dbReference type="Proteomes" id="UP000198521">
    <property type="component" value="Unassembled WGS sequence"/>
</dbReference>
<evidence type="ECO:0000259" key="3">
    <source>
        <dbReference type="Pfam" id="PF18962"/>
    </source>
</evidence>
<feature type="domain" description="Secretion system C-terminal sorting" evidence="3">
    <location>
        <begin position="335"/>
        <end position="400"/>
    </location>
</feature>
<evidence type="ECO:0000313" key="5">
    <source>
        <dbReference type="Proteomes" id="UP000198521"/>
    </source>
</evidence>
<accession>A0A1H7QDR9</accession>
<reference evidence="4 5" key="1">
    <citation type="submission" date="2016-10" db="EMBL/GenBank/DDBJ databases">
        <authorList>
            <person name="de Groot N.N."/>
        </authorList>
    </citation>
    <scope>NUCLEOTIDE SEQUENCE [LARGE SCALE GENOMIC DNA]</scope>
    <source>
        <strain evidence="4 5">DSM 25232</strain>
    </source>
</reference>
<feature type="signal peptide" evidence="2">
    <location>
        <begin position="1"/>
        <end position="18"/>
    </location>
</feature>
<gene>
    <name evidence="4" type="ORF">SAMN04487910_2526</name>
</gene>
<evidence type="ECO:0000256" key="1">
    <source>
        <dbReference type="ARBA" id="ARBA00022729"/>
    </source>
</evidence>
<protein>
    <submittedName>
        <fullName evidence="4">Por secretion system C-terminal sorting domain-containing protein</fullName>
    </submittedName>
</protein>
<dbReference type="RefSeq" id="WP_091408900.1">
    <property type="nucleotide sequence ID" value="NZ_FOAB01000004.1"/>
</dbReference>
<proteinExistence type="predicted"/>
<sequence>MKNFLLICIMFTMSFAFAQIPSGSGVYLNKLIVSPNGDDLTNEYIEIRGTADAIIPSDLYLINVEGDGEGDRNDFGQVGEVIQLGDGTRTFGSNGFLSIVANYTDENTNVVTTNPYTNVISSGTTIVTIELIGNDVTGSSSSNVSSFTPDIGYDGNFEDWSATYMLIQAPSNPSGIDIDADDDGVIDATGDHTMWTRYDSVSFLDEDDLLGNVDPNDGTDFGEFGYGQIIVVRDAAENAGLFFTDTGATVIENTGSNVHFWGRQGTSTGFSASDWIAASFDGTGPNWEFSDNTARVSPAEFASYIIPSEIYGALNPTAALLSVTEQELTDDISFFPNPTNNVININSKNDIISSIEIVDVTGKILVQKKSDLDVVDLTAFSTGLYYMNVYGDGSKITKAIVKN</sequence>
<dbReference type="STRING" id="1038014.SAMN04487910_2526"/>
<feature type="chain" id="PRO_5011731812" evidence="2">
    <location>
        <begin position="19"/>
        <end position="403"/>
    </location>
</feature>
<organism evidence="4 5">
    <name type="scientific">Aquimarina amphilecti</name>
    <dbReference type="NCBI Taxonomy" id="1038014"/>
    <lineage>
        <taxon>Bacteria</taxon>
        <taxon>Pseudomonadati</taxon>
        <taxon>Bacteroidota</taxon>
        <taxon>Flavobacteriia</taxon>
        <taxon>Flavobacteriales</taxon>
        <taxon>Flavobacteriaceae</taxon>
        <taxon>Aquimarina</taxon>
    </lineage>
</organism>
<dbReference type="Pfam" id="PF18962">
    <property type="entry name" value="Por_Secre_tail"/>
    <property type="match status" value="1"/>
</dbReference>
<evidence type="ECO:0000256" key="2">
    <source>
        <dbReference type="SAM" id="SignalP"/>
    </source>
</evidence>
<keyword evidence="1 2" id="KW-0732">Signal</keyword>
<keyword evidence="5" id="KW-1185">Reference proteome</keyword>
<dbReference type="InterPro" id="IPR026444">
    <property type="entry name" value="Secre_tail"/>
</dbReference>
<dbReference type="EMBL" id="FOAB01000004">
    <property type="protein sequence ID" value="SEL46240.1"/>
    <property type="molecule type" value="Genomic_DNA"/>
</dbReference>
<name>A0A1H7QDR9_AQUAM</name>
<dbReference type="NCBIfam" id="TIGR04183">
    <property type="entry name" value="Por_Secre_tail"/>
    <property type="match status" value="1"/>
</dbReference>
<dbReference type="OrthoDB" id="1398702at2"/>